<reference evidence="4" key="2">
    <citation type="submission" date="2016-07" db="EMBL/GenBank/DDBJ databases">
        <authorList>
            <person name="See-Too W.S."/>
        </authorList>
    </citation>
    <scope>NUCLEOTIDE SEQUENCE [LARGE SCALE GENOMIC DNA]</scope>
    <source>
        <strain evidence="4">DSM 14505</strain>
    </source>
</reference>
<dbReference type="AlphaFoldDB" id="A0A1C7DEL3"/>
<evidence type="ECO:0000313" key="2">
    <source>
        <dbReference type="EMBL" id="EIM05501.1"/>
    </source>
</evidence>
<gene>
    <name evidence="2" type="ORF">A1A1_15538</name>
    <name evidence="1" type="ORF">BBH88_04800</name>
</gene>
<proteinExistence type="predicted"/>
<dbReference type="Proteomes" id="UP000092661">
    <property type="component" value="Chromosome"/>
</dbReference>
<sequence length="117" mass="13560">MEMECDLVVDCINGSLPFERKWEEVEKHLEACWECQELMESISELPYLVNARVFSSDMKARILAIVFQEEPDSISKNKFFHKRTARLSCVTVPFFTTLLRHVTKGSKLIFGKETIKG</sequence>
<evidence type="ECO:0008006" key="5">
    <source>
        <dbReference type="Google" id="ProtNLM"/>
    </source>
</evidence>
<evidence type="ECO:0000313" key="3">
    <source>
        <dbReference type="Proteomes" id="UP000004725"/>
    </source>
</evidence>
<dbReference type="KEGG" id="pana:BBH88_04800"/>
<dbReference type="Proteomes" id="UP000004725">
    <property type="component" value="Unassembled WGS sequence"/>
</dbReference>
<evidence type="ECO:0000313" key="1">
    <source>
        <dbReference type="EMBL" id="ANU09663.1"/>
    </source>
</evidence>
<organism evidence="2 3">
    <name type="scientific">Planococcus antarcticus DSM 14505</name>
    <dbReference type="NCBI Taxonomy" id="1185653"/>
    <lineage>
        <taxon>Bacteria</taxon>
        <taxon>Bacillati</taxon>
        <taxon>Bacillota</taxon>
        <taxon>Bacilli</taxon>
        <taxon>Bacillales</taxon>
        <taxon>Caryophanaceae</taxon>
        <taxon>Planococcus</taxon>
    </lineage>
</organism>
<accession>A0A1C7DEL3</accession>
<evidence type="ECO:0000313" key="4">
    <source>
        <dbReference type="Proteomes" id="UP000092661"/>
    </source>
</evidence>
<dbReference type="RefSeq" id="WP_006831064.1">
    <property type="nucleotide sequence ID" value="NZ_AJYB01000065.1"/>
</dbReference>
<keyword evidence="4" id="KW-1185">Reference proteome</keyword>
<dbReference type="EMBL" id="AJYB01000065">
    <property type="protein sequence ID" value="EIM05501.1"/>
    <property type="molecule type" value="Genomic_DNA"/>
</dbReference>
<name>A0A1C7DEL3_9BACL</name>
<dbReference type="EMBL" id="CP016534">
    <property type="protein sequence ID" value="ANU09663.1"/>
    <property type="molecule type" value="Genomic_DNA"/>
</dbReference>
<protein>
    <recommendedName>
        <fullName evidence="5">Zinc-finger domain-containing protein</fullName>
    </recommendedName>
</protein>
<reference evidence="1" key="3">
    <citation type="submission" date="2016-10" db="EMBL/GenBank/DDBJ databases">
        <authorList>
            <person name="See-Too W.S."/>
        </authorList>
    </citation>
    <scope>NUCLEOTIDE SEQUENCE</scope>
    <source>
        <strain evidence="1">DSM 14505</strain>
    </source>
</reference>
<dbReference type="OrthoDB" id="2428957at2"/>
<reference evidence="2 3" key="1">
    <citation type="journal article" date="2012" name="J. Bacteriol.">
        <title>Genome Sequence of the Antarctic Psychrophile Bacterium Planococcus antarcticus DSM 14505.</title>
        <authorList>
            <person name="Margolles A."/>
            <person name="Gueimonde M."/>
            <person name="Sanchez B."/>
        </authorList>
    </citation>
    <scope>NUCLEOTIDE SEQUENCE [LARGE SCALE GENOMIC DNA]</scope>
    <source>
        <strain evidence="2 3">DSM 14505</strain>
    </source>
</reference>